<gene>
    <name evidence="2" type="ORF">B0T24DRAFT_114227</name>
</gene>
<dbReference type="PANTHER" id="PTHR33112">
    <property type="entry name" value="DOMAIN PROTEIN, PUTATIVE-RELATED"/>
    <property type="match status" value="1"/>
</dbReference>
<dbReference type="Proteomes" id="UP001287356">
    <property type="component" value="Unassembled WGS sequence"/>
</dbReference>
<keyword evidence="3" id="KW-1185">Reference proteome</keyword>
<feature type="domain" description="Heterokaryon incompatibility" evidence="1">
    <location>
        <begin position="210"/>
        <end position="362"/>
    </location>
</feature>
<comment type="caution">
    <text evidence="2">The sequence shown here is derived from an EMBL/GenBank/DDBJ whole genome shotgun (WGS) entry which is preliminary data.</text>
</comment>
<organism evidence="2 3">
    <name type="scientific">Lasiosphaeria ovina</name>
    <dbReference type="NCBI Taxonomy" id="92902"/>
    <lineage>
        <taxon>Eukaryota</taxon>
        <taxon>Fungi</taxon>
        <taxon>Dikarya</taxon>
        <taxon>Ascomycota</taxon>
        <taxon>Pezizomycotina</taxon>
        <taxon>Sordariomycetes</taxon>
        <taxon>Sordariomycetidae</taxon>
        <taxon>Sordariales</taxon>
        <taxon>Lasiosphaeriaceae</taxon>
        <taxon>Lasiosphaeria</taxon>
    </lineage>
</organism>
<proteinExistence type="predicted"/>
<evidence type="ECO:0000313" key="3">
    <source>
        <dbReference type="Proteomes" id="UP001287356"/>
    </source>
</evidence>
<evidence type="ECO:0000259" key="1">
    <source>
        <dbReference type="Pfam" id="PF06985"/>
    </source>
</evidence>
<evidence type="ECO:0000313" key="2">
    <source>
        <dbReference type="EMBL" id="KAK3361097.1"/>
    </source>
</evidence>
<reference evidence="2" key="1">
    <citation type="journal article" date="2023" name="Mol. Phylogenet. Evol.">
        <title>Genome-scale phylogeny and comparative genomics of the fungal order Sordariales.</title>
        <authorList>
            <person name="Hensen N."/>
            <person name="Bonometti L."/>
            <person name="Westerberg I."/>
            <person name="Brannstrom I.O."/>
            <person name="Guillou S."/>
            <person name="Cros-Aarteil S."/>
            <person name="Calhoun S."/>
            <person name="Haridas S."/>
            <person name="Kuo A."/>
            <person name="Mondo S."/>
            <person name="Pangilinan J."/>
            <person name="Riley R."/>
            <person name="LaButti K."/>
            <person name="Andreopoulos B."/>
            <person name="Lipzen A."/>
            <person name="Chen C."/>
            <person name="Yan M."/>
            <person name="Daum C."/>
            <person name="Ng V."/>
            <person name="Clum A."/>
            <person name="Steindorff A."/>
            <person name="Ohm R.A."/>
            <person name="Martin F."/>
            <person name="Silar P."/>
            <person name="Natvig D.O."/>
            <person name="Lalanne C."/>
            <person name="Gautier V."/>
            <person name="Ament-Velasquez S.L."/>
            <person name="Kruys A."/>
            <person name="Hutchinson M.I."/>
            <person name="Powell A.J."/>
            <person name="Barry K."/>
            <person name="Miller A.N."/>
            <person name="Grigoriev I.V."/>
            <person name="Debuchy R."/>
            <person name="Gladieux P."/>
            <person name="Hiltunen Thoren M."/>
            <person name="Johannesson H."/>
        </authorList>
    </citation>
    <scope>NUCLEOTIDE SEQUENCE</scope>
    <source>
        <strain evidence="2">CBS 958.72</strain>
    </source>
</reference>
<protein>
    <submittedName>
        <fullName evidence="2">Heterokaryon incompatibility protein-domain-containing protein</fullName>
    </submittedName>
</protein>
<dbReference type="InterPro" id="IPR010730">
    <property type="entry name" value="HET"/>
</dbReference>
<name>A0AAE0JT62_9PEZI</name>
<dbReference type="PANTHER" id="PTHR33112:SF15">
    <property type="entry name" value="HETEROKARYON INCOMPATIBILITY DOMAIN-CONTAINING PROTEIN"/>
    <property type="match status" value="1"/>
</dbReference>
<dbReference type="EMBL" id="JAULSN010000012">
    <property type="protein sequence ID" value="KAK3361097.1"/>
    <property type="molecule type" value="Genomic_DNA"/>
</dbReference>
<sequence length="716" mass="81216">MSFCGPCEDIFIRQAVSLDKNFDHHRTWRSFLAAADQGCPVCWRKFDTLAPDRRALLRQLGAKWDQDLSIHSTRCATTVRFTMNSAGCLYMAFWSQSDAEYIPFPDGQECPDPRYFLGRHLRTLAFVPSEEGDGYVAPLQGTNSSSTSTWNNVQSWIGKCESDHKECAGRSDAGWYPTRLIDLGAQDQQSAISDMFRVVERGEMSSGEQYTTLSHRWDTMQTARLTVTTMPTYRSGVSISTLSRTFQDAIAVTRRLKLRYIWIDSLCIVQDGDDGRDWAIESTQMDKVYLNSFVNIAASVASGKEGLFFERDIAWSERLQLDLKIDRGDGRTTSGSFLHVPYHNWERIDMSPLSQRGWVLQEQLLSPRILHFDRREVFWECCQAVASENLPRGWPNIDADKMDKVAMIVARKRLNPLNDNLWAHANDNDAPVTGFAGEGLHYILWFGLVLKYSACQLSYESDRLVAISGVARYLKTINKDQYVAGLWRRHLEKELAWSTIRPLPADASYPYYAPSFSWTSVNGLVEPATHLTSGKPLVQVHPVHMPSASNPTAGPAQRDQPFQHDVFGPITGSTVQIKVTGQLKSMSMLTYGGSWYLLPSGSSRSPPPPNTITSTVENEAFEAELDHTVENAQVASFQAKTFYYVPWLVYETRNVIQCCLILEEHDRDMRQFRRIGICKPLPAHQHKSPLLLQEDPHRDLLPGYDKKTTLHTIYII</sequence>
<accession>A0AAE0JT62</accession>
<dbReference type="Pfam" id="PF06985">
    <property type="entry name" value="HET"/>
    <property type="match status" value="1"/>
</dbReference>
<dbReference type="AlphaFoldDB" id="A0AAE0JT62"/>
<reference evidence="2" key="2">
    <citation type="submission" date="2023-06" db="EMBL/GenBank/DDBJ databases">
        <authorList>
            <consortium name="Lawrence Berkeley National Laboratory"/>
            <person name="Haridas S."/>
            <person name="Hensen N."/>
            <person name="Bonometti L."/>
            <person name="Westerberg I."/>
            <person name="Brannstrom I.O."/>
            <person name="Guillou S."/>
            <person name="Cros-Aarteil S."/>
            <person name="Calhoun S."/>
            <person name="Kuo A."/>
            <person name="Mondo S."/>
            <person name="Pangilinan J."/>
            <person name="Riley R."/>
            <person name="Labutti K."/>
            <person name="Andreopoulos B."/>
            <person name="Lipzen A."/>
            <person name="Chen C."/>
            <person name="Yanf M."/>
            <person name="Daum C."/>
            <person name="Ng V."/>
            <person name="Clum A."/>
            <person name="Steindorff A."/>
            <person name="Ohm R."/>
            <person name="Martin F."/>
            <person name="Silar P."/>
            <person name="Natvig D."/>
            <person name="Lalanne C."/>
            <person name="Gautier V."/>
            <person name="Ament-Velasquez S.L."/>
            <person name="Kruys A."/>
            <person name="Hutchinson M.I."/>
            <person name="Powell A.J."/>
            <person name="Barry K."/>
            <person name="Miller A.N."/>
            <person name="Grigoriev I.V."/>
            <person name="Debuchy R."/>
            <person name="Gladieux P."/>
            <person name="Thoren M.H."/>
            <person name="Johannesson H."/>
        </authorList>
    </citation>
    <scope>NUCLEOTIDE SEQUENCE</scope>
    <source>
        <strain evidence="2">CBS 958.72</strain>
    </source>
</reference>